<feature type="transmembrane region" description="Helical" evidence="1">
    <location>
        <begin position="79"/>
        <end position="100"/>
    </location>
</feature>
<accession>A0A7S3CI36</accession>
<dbReference type="AlphaFoldDB" id="A0A7S3CI36"/>
<sequence>MALLHVVPELALILAAVDVGVLAVAVGHVIPEVAAVDVALSVPEGALAVGAVELPLALVVRAVIPVLDAVAMPHYFRDVLVLLLLALTIVGHQLIELVVLGGEPHLQPSALVTGGVVRETLQLDQLLAADLVHLLHLAAVDRVVLVDEAVHVLQSRLVLEEGQEQVVGLHGDLVVGAHRVSDRRSLLDEVVAALLHHPHRLPPHPILQGQLHELVVFPILHVLGRLLALPRRLVGLVRLGTHCLVLGRSETLVLCLLLVQHLLLFLHPLQLVLHHLVVRHDVAVFLVLHFALGVAAVA</sequence>
<proteinExistence type="predicted"/>
<dbReference type="EMBL" id="HBIA01000615">
    <property type="protein sequence ID" value="CAE0228534.1"/>
    <property type="molecule type" value="Transcribed_RNA"/>
</dbReference>
<name>A0A7S3CI36_9SPIT</name>
<gene>
    <name evidence="2" type="ORF">SRAS04492_LOCUS318</name>
</gene>
<keyword evidence="1" id="KW-0812">Transmembrane</keyword>
<keyword evidence="1" id="KW-1133">Transmembrane helix</keyword>
<evidence type="ECO:0000256" key="1">
    <source>
        <dbReference type="SAM" id="Phobius"/>
    </source>
</evidence>
<organism evidence="2">
    <name type="scientific">Strombidium rassoulzadegani</name>
    <dbReference type="NCBI Taxonomy" id="1082188"/>
    <lineage>
        <taxon>Eukaryota</taxon>
        <taxon>Sar</taxon>
        <taxon>Alveolata</taxon>
        <taxon>Ciliophora</taxon>
        <taxon>Intramacronucleata</taxon>
        <taxon>Spirotrichea</taxon>
        <taxon>Oligotrichia</taxon>
        <taxon>Strombidiidae</taxon>
        <taxon>Strombidium</taxon>
    </lineage>
</organism>
<keyword evidence="1" id="KW-0472">Membrane</keyword>
<protein>
    <submittedName>
        <fullName evidence="2">Uncharacterized protein</fullName>
    </submittedName>
</protein>
<feature type="transmembrane region" description="Helical" evidence="1">
    <location>
        <begin position="45"/>
        <end position="67"/>
    </location>
</feature>
<reference evidence="2" key="1">
    <citation type="submission" date="2021-01" db="EMBL/GenBank/DDBJ databases">
        <authorList>
            <person name="Corre E."/>
            <person name="Pelletier E."/>
            <person name="Niang G."/>
            <person name="Scheremetjew M."/>
            <person name="Finn R."/>
            <person name="Kale V."/>
            <person name="Holt S."/>
            <person name="Cochrane G."/>
            <person name="Meng A."/>
            <person name="Brown T."/>
            <person name="Cohen L."/>
        </authorList>
    </citation>
    <scope>NUCLEOTIDE SEQUENCE</scope>
    <source>
        <strain evidence="2">Ras09</strain>
    </source>
</reference>
<evidence type="ECO:0000313" key="2">
    <source>
        <dbReference type="EMBL" id="CAE0228534.1"/>
    </source>
</evidence>